<evidence type="ECO:0000256" key="1">
    <source>
        <dbReference type="ARBA" id="ARBA00010641"/>
    </source>
</evidence>
<dbReference type="CDD" id="cd06171">
    <property type="entry name" value="Sigma70_r4"/>
    <property type="match status" value="1"/>
</dbReference>
<keyword evidence="2" id="KW-0805">Transcription regulation</keyword>
<keyword evidence="4" id="KW-0804">Transcription</keyword>
<dbReference type="PANTHER" id="PTHR43133">
    <property type="entry name" value="RNA POLYMERASE ECF-TYPE SIGMA FACTO"/>
    <property type="match status" value="1"/>
</dbReference>
<dbReference type="InterPro" id="IPR039425">
    <property type="entry name" value="RNA_pol_sigma-70-like"/>
</dbReference>
<evidence type="ECO:0000313" key="6">
    <source>
        <dbReference type="EMBL" id="MFN0293816.1"/>
    </source>
</evidence>
<dbReference type="SUPFAM" id="SSF88946">
    <property type="entry name" value="Sigma2 domain of RNA polymerase sigma factors"/>
    <property type="match status" value="1"/>
</dbReference>
<dbReference type="Gene3D" id="1.10.10.10">
    <property type="entry name" value="Winged helix-like DNA-binding domain superfamily/Winged helix DNA-binding domain"/>
    <property type="match status" value="1"/>
</dbReference>
<dbReference type="SMART" id="SM00421">
    <property type="entry name" value="HTH_LUXR"/>
    <property type="match status" value="1"/>
</dbReference>
<gene>
    <name evidence="6" type="ORF">E5L68_020745</name>
</gene>
<evidence type="ECO:0000259" key="5">
    <source>
        <dbReference type="SMART" id="SM00421"/>
    </source>
</evidence>
<evidence type="ECO:0000256" key="3">
    <source>
        <dbReference type="ARBA" id="ARBA00023082"/>
    </source>
</evidence>
<keyword evidence="7" id="KW-1185">Reference proteome</keyword>
<dbReference type="InterPro" id="IPR014284">
    <property type="entry name" value="RNA_pol_sigma-70_dom"/>
</dbReference>
<evidence type="ECO:0000256" key="4">
    <source>
        <dbReference type="ARBA" id="ARBA00023163"/>
    </source>
</evidence>
<dbReference type="InterPro" id="IPR014327">
    <property type="entry name" value="RNA_pol_sigma70_bacteroid"/>
</dbReference>
<evidence type="ECO:0000256" key="2">
    <source>
        <dbReference type="ARBA" id="ARBA00023015"/>
    </source>
</evidence>
<dbReference type="InterPro" id="IPR036388">
    <property type="entry name" value="WH-like_DNA-bd_sf"/>
</dbReference>
<dbReference type="NCBIfam" id="TIGR02985">
    <property type="entry name" value="Sig70_bacteroi1"/>
    <property type="match status" value="1"/>
</dbReference>
<evidence type="ECO:0000313" key="7">
    <source>
        <dbReference type="Proteomes" id="UP001517367"/>
    </source>
</evidence>
<proteinExistence type="inferred from homology"/>
<dbReference type="Proteomes" id="UP001517367">
    <property type="component" value="Unassembled WGS sequence"/>
</dbReference>
<keyword evidence="3" id="KW-0731">Sigma factor</keyword>
<organism evidence="6 7">
    <name type="scientific">Pedobacter helvus</name>
    <dbReference type="NCBI Taxonomy" id="2563444"/>
    <lineage>
        <taxon>Bacteria</taxon>
        <taxon>Pseudomonadati</taxon>
        <taxon>Bacteroidota</taxon>
        <taxon>Sphingobacteriia</taxon>
        <taxon>Sphingobacteriales</taxon>
        <taxon>Sphingobacteriaceae</taxon>
        <taxon>Pedobacter</taxon>
    </lineage>
</organism>
<dbReference type="Pfam" id="PF08281">
    <property type="entry name" value="Sigma70_r4_2"/>
    <property type="match status" value="1"/>
</dbReference>
<dbReference type="Pfam" id="PF04542">
    <property type="entry name" value="Sigma70_r2"/>
    <property type="match status" value="1"/>
</dbReference>
<dbReference type="RefSeq" id="WP_138729477.1">
    <property type="nucleotide sequence ID" value="NZ_SRMP02000052.1"/>
</dbReference>
<dbReference type="PRINTS" id="PR00038">
    <property type="entry name" value="HTHLUXR"/>
</dbReference>
<dbReference type="InterPro" id="IPR013324">
    <property type="entry name" value="RNA_pol_sigma_r3/r4-like"/>
</dbReference>
<accession>A0ABW9JQ43</accession>
<dbReference type="InterPro" id="IPR013325">
    <property type="entry name" value="RNA_pol_sigma_r2"/>
</dbReference>
<dbReference type="NCBIfam" id="TIGR02937">
    <property type="entry name" value="sigma70-ECF"/>
    <property type="match status" value="1"/>
</dbReference>
<comment type="similarity">
    <text evidence="1">Belongs to the sigma-70 factor family. ECF subfamily.</text>
</comment>
<sequence>MTPFRTLSTEQIKGFREGNELAFRYIYLHFSTKVYAFAFSFLKERQQSEEIVQETFLALWENRQKFDENRALEPYLFTIAKRLILDQLRKVVSTRTMRAKLLAIIEKQHNETEEQIIFSDMLVFAERAINELPKQQQTVFRLSRVEGLSYEEIAEQLSLSKNTVKNHLIVAVKKLKSHFDNQEMLYLFCIISVFY</sequence>
<dbReference type="EMBL" id="SRMP02000052">
    <property type="protein sequence ID" value="MFN0293816.1"/>
    <property type="molecule type" value="Genomic_DNA"/>
</dbReference>
<reference evidence="6 7" key="1">
    <citation type="submission" date="2024-12" db="EMBL/GenBank/DDBJ databases">
        <authorList>
            <person name="Hu S."/>
        </authorList>
    </citation>
    <scope>NUCLEOTIDE SEQUENCE [LARGE SCALE GENOMIC DNA]</scope>
    <source>
        <strain evidence="6 7">P-25</strain>
    </source>
</reference>
<dbReference type="InterPro" id="IPR007627">
    <property type="entry name" value="RNA_pol_sigma70_r2"/>
</dbReference>
<dbReference type="InterPro" id="IPR013249">
    <property type="entry name" value="RNA_pol_sigma70_r4_t2"/>
</dbReference>
<feature type="domain" description="HTH luxR-type" evidence="5">
    <location>
        <begin position="129"/>
        <end position="187"/>
    </location>
</feature>
<dbReference type="PANTHER" id="PTHR43133:SF46">
    <property type="entry name" value="RNA POLYMERASE SIGMA-70 FACTOR ECF SUBFAMILY"/>
    <property type="match status" value="1"/>
</dbReference>
<dbReference type="InterPro" id="IPR000792">
    <property type="entry name" value="Tscrpt_reg_LuxR_C"/>
</dbReference>
<name>A0ABW9JQ43_9SPHI</name>
<comment type="caution">
    <text evidence="6">The sequence shown here is derived from an EMBL/GenBank/DDBJ whole genome shotgun (WGS) entry which is preliminary data.</text>
</comment>
<dbReference type="SUPFAM" id="SSF88659">
    <property type="entry name" value="Sigma3 and sigma4 domains of RNA polymerase sigma factors"/>
    <property type="match status" value="1"/>
</dbReference>
<protein>
    <submittedName>
        <fullName evidence="6">RNA polymerase sigma factor</fullName>
    </submittedName>
</protein>
<dbReference type="Gene3D" id="1.10.1740.10">
    <property type="match status" value="1"/>
</dbReference>